<keyword evidence="2" id="KW-1185">Reference proteome</keyword>
<proteinExistence type="predicted"/>
<gene>
    <name evidence="1" type="ordered locus">SpiGrapes_3104</name>
</gene>
<reference evidence="1 2" key="1">
    <citation type="submission" date="2011-11" db="EMBL/GenBank/DDBJ databases">
        <title>Complete sequence of Spirochaeta sp. grapes.</title>
        <authorList>
            <consortium name="US DOE Joint Genome Institute"/>
            <person name="Lucas S."/>
            <person name="Han J."/>
            <person name="Lapidus A."/>
            <person name="Cheng J.-F."/>
            <person name="Goodwin L."/>
            <person name="Pitluck S."/>
            <person name="Peters L."/>
            <person name="Ovchinnikova G."/>
            <person name="Munk A.C."/>
            <person name="Detter J.C."/>
            <person name="Han C."/>
            <person name="Tapia R."/>
            <person name="Land M."/>
            <person name="Hauser L."/>
            <person name="Kyrpides N."/>
            <person name="Ivanova N."/>
            <person name="Pagani I."/>
            <person name="Ritalahtilisa K."/>
            <person name="Loeffler F."/>
            <person name="Woyke T."/>
        </authorList>
    </citation>
    <scope>NUCLEOTIDE SEQUENCE [LARGE SCALE GENOMIC DNA]</scope>
    <source>
        <strain evidence="2">ATCC BAA-1885 / DSM 22778 / Grapes</strain>
    </source>
</reference>
<dbReference type="HOGENOM" id="CLU_2275655_0_0_12"/>
<evidence type="ECO:0000313" key="1">
    <source>
        <dbReference type="EMBL" id="AEV30851.1"/>
    </source>
</evidence>
<dbReference type="Proteomes" id="UP000005632">
    <property type="component" value="Chromosome"/>
</dbReference>
<sequence length="102" mass="11644">MGLVKIIFLPLVFAFQHNDYGKSTGSYGKGSVNQSVLKGKGGNNHNILALALVFKTATVHLCMMNEPISKTFHWIMGIRKDQELWEKAFHGFWFFDLKRINN</sequence>
<organism evidence="1 2">
    <name type="scientific">Sphaerochaeta pleomorpha (strain ATCC BAA-1885 / DSM 22778 / Grapes)</name>
    <dbReference type="NCBI Taxonomy" id="158190"/>
    <lineage>
        <taxon>Bacteria</taxon>
        <taxon>Pseudomonadati</taxon>
        <taxon>Spirochaetota</taxon>
        <taxon>Spirochaetia</taxon>
        <taxon>Spirochaetales</taxon>
        <taxon>Sphaerochaetaceae</taxon>
        <taxon>Sphaerochaeta</taxon>
    </lineage>
</organism>
<protein>
    <submittedName>
        <fullName evidence="1">Uncharacterized protein</fullName>
    </submittedName>
</protein>
<accession>G8QYZ2</accession>
<dbReference type="RefSeq" id="WP_014271690.1">
    <property type="nucleotide sequence ID" value="NC_016633.1"/>
</dbReference>
<dbReference type="KEGG" id="sgp:SpiGrapes_3104"/>
<dbReference type="EMBL" id="CP003155">
    <property type="protein sequence ID" value="AEV30851.1"/>
    <property type="molecule type" value="Genomic_DNA"/>
</dbReference>
<dbReference type="AlphaFoldDB" id="G8QYZ2"/>
<evidence type="ECO:0000313" key="2">
    <source>
        <dbReference type="Proteomes" id="UP000005632"/>
    </source>
</evidence>
<name>G8QYZ2_SPHPG</name>